<feature type="transmembrane region" description="Helical" evidence="12">
    <location>
        <begin position="326"/>
        <end position="348"/>
    </location>
</feature>
<protein>
    <submittedName>
        <fullName evidence="13">Sodium-coupled monocarboxylate transporter 1</fullName>
    </submittedName>
</protein>
<dbReference type="PANTHER" id="PTHR42985">
    <property type="entry name" value="SODIUM-COUPLED MONOCARBOXYLATE TRANSPORTER"/>
    <property type="match status" value="1"/>
</dbReference>
<dbReference type="GO" id="GO:0006814">
    <property type="term" value="P:sodium ion transport"/>
    <property type="evidence" value="ECO:0007669"/>
    <property type="project" value="UniProtKB-KW"/>
</dbReference>
<feature type="transmembrane region" description="Helical" evidence="12">
    <location>
        <begin position="176"/>
        <end position="194"/>
    </location>
</feature>
<evidence type="ECO:0000256" key="11">
    <source>
        <dbReference type="RuleBase" id="RU362091"/>
    </source>
</evidence>
<evidence type="ECO:0000256" key="4">
    <source>
        <dbReference type="ARBA" id="ARBA00022475"/>
    </source>
</evidence>
<dbReference type="AlphaFoldDB" id="A0A9Q0MUB4"/>
<comment type="caution">
    <text evidence="13">The sequence shown here is derived from an EMBL/GenBank/DDBJ whole genome shotgun (WGS) entry which is preliminary data.</text>
</comment>
<dbReference type="PROSITE" id="PS50283">
    <property type="entry name" value="NA_SOLUT_SYMP_3"/>
    <property type="match status" value="1"/>
</dbReference>
<dbReference type="InterPro" id="IPR001734">
    <property type="entry name" value="Na/solute_symporter"/>
</dbReference>
<feature type="transmembrane region" description="Helical" evidence="12">
    <location>
        <begin position="97"/>
        <end position="120"/>
    </location>
</feature>
<accession>A0A9Q0MUB4</accession>
<dbReference type="Proteomes" id="UP001151699">
    <property type="component" value="Chromosome X"/>
</dbReference>
<evidence type="ECO:0000256" key="7">
    <source>
        <dbReference type="ARBA" id="ARBA00023053"/>
    </source>
</evidence>
<dbReference type="PANTHER" id="PTHR42985:SF2">
    <property type="entry name" value="SODIUM-DEPENDENT MULTIVITAMIN TRANSPORTER"/>
    <property type="match status" value="1"/>
</dbReference>
<evidence type="ECO:0000256" key="8">
    <source>
        <dbReference type="ARBA" id="ARBA00023065"/>
    </source>
</evidence>
<dbReference type="Gene3D" id="1.20.1730.10">
    <property type="entry name" value="Sodium/glucose cotransporter"/>
    <property type="match status" value="1"/>
</dbReference>
<name>A0A9Q0MUB4_9DIPT</name>
<comment type="subcellular location">
    <subcellularLocation>
        <location evidence="1">Cell membrane</location>
        <topology evidence="1">Multi-pass membrane protein</topology>
    </subcellularLocation>
</comment>
<gene>
    <name evidence="13" type="primary">Slc5a8_0</name>
    <name evidence="13" type="ORF">Bhyg_10575</name>
</gene>
<keyword evidence="9 12" id="KW-0472">Membrane</keyword>
<feature type="non-terminal residue" evidence="13">
    <location>
        <position position="618"/>
    </location>
</feature>
<proteinExistence type="inferred from homology"/>
<evidence type="ECO:0000313" key="14">
    <source>
        <dbReference type="Proteomes" id="UP001151699"/>
    </source>
</evidence>
<evidence type="ECO:0000256" key="2">
    <source>
        <dbReference type="ARBA" id="ARBA00006434"/>
    </source>
</evidence>
<dbReference type="EMBL" id="WJQU01000003">
    <property type="protein sequence ID" value="KAJ6637844.1"/>
    <property type="molecule type" value="Genomic_DNA"/>
</dbReference>
<feature type="non-terminal residue" evidence="13">
    <location>
        <position position="1"/>
    </location>
</feature>
<evidence type="ECO:0000256" key="3">
    <source>
        <dbReference type="ARBA" id="ARBA00022448"/>
    </source>
</evidence>
<dbReference type="OrthoDB" id="6132759at2759"/>
<evidence type="ECO:0000313" key="13">
    <source>
        <dbReference type="EMBL" id="KAJ6637844.1"/>
    </source>
</evidence>
<evidence type="ECO:0000256" key="9">
    <source>
        <dbReference type="ARBA" id="ARBA00023136"/>
    </source>
</evidence>
<keyword evidence="14" id="KW-1185">Reference proteome</keyword>
<sequence>YKASLKNSYRSNDENCVLENQICLLKTRYKQKKERRVADSSSREYEIMSSQFSSLIWDYLVFALFIIGSTLYPLWNDIRGRKEKQTKANYVFATGRVSMFAIMLSIARGSLGVRAFIGFPSELYYRGAGMWETIYGLLNAYPLVGWIFLPVYFNLAITSVYQYLDLRFKSRLVRCLASGSFILRNIFAMGITLYTPSVALNTVGGVPYWITLLGMTTICILFTLLGGLKAAITADVIQGITIILVSAVVIGQGIFETGGIAEVVKINRDNGRLQLFTFTGDLTTRVDTGSAYLGQLFISLSILGCQQNLVQRYLSMKSEKEVKRTLYANVPFIAVLFTLPWIVGMVIYSTYIKCDPLEDGYITKYDEILPFFVHDKLIINVSNINSVATVTWEDFLAPLPRFRSMKEKNQLPMIKIVGIVYAFITLGVAFGVGLLSGVIEVAMLTSSITTGPLVGVFLLAVLVPIANWKGAAAGMITSHIVTGIFTIGSYIVDLPSQILETSTEGCTNTTFAPWITKSEASWLSQTSPVEIGWTDDENSFLLKHETTIPEKTIYTNIFGMSYMYYSAMGTFVTIFVACISRQTLKQTKLTNKIIWDMRLILNQTQTQIVQIQQIILTR</sequence>
<keyword evidence="7" id="KW-0915">Sodium</keyword>
<keyword evidence="4" id="KW-1003">Cell membrane</keyword>
<evidence type="ECO:0000256" key="10">
    <source>
        <dbReference type="ARBA" id="ARBA00023201"/>
    </source>
</evidence>
<feature type="transmembrane region" description="Helical" evidence="12">
    <location>
        <begin position="413"/>
        <end position="435"/>
    </location>
</feature>
<evidence type="ECO:0000256" key="12">
    <source>
        <dbReference type="SAM" id="Phobius"/>
    </source>
</evidence>
<dbReference type="InterPro" id="IPR038377">
    <property type="entry name" value="Na/Glc_symporter_sf"/>
</dbReference>
<keyword evidence="6 12" id="KW-1133">Transmembrane helix</keyword>
<keyword evidence="5 12" id="KW-0812">Transmembrane</keyword>
<feature type="transmembrane region" description="Helical" evidence="12">
    <location>
        <begin position="236"/>
        <end position="255"/>
    </location>
</feature>
<dbReference type="GO" id="GO:0005886">
    <property type="term" value="C:plasma membrane"/>
    <property type="evidence" value="ECO:0007669"/>
    <property type="project" value="UniProtKB-SubCell"/>
</dbReference>
<evidence type="ECO:0000256" key="6">
    <source>
        <dbReference type="ARBA" id="ARBA00022989"/>
    </source>
</evidence>
<reference evidence="13" key="1">
    <citation type="submission" date="2022-07" db="EMBL/GenBank/DDBJ databases">
        <authorList>
            <person name="Trinca V."/>
            <person name="Uliana J.V.C."/>
            <person name="Torres T.T."/>
            <person name="Ward R.J."/>
            <person name="Monesi N."/>
        </authorList>
    </citation>
    <scope>NUCLEOTIDE SEQUENCE</scope>
    <source>
        <strain evidence="13">HSMRA1968</strain>
        <tissue evidence="13">Whole embryos</tissue>
    </source>
</reference>
<dbReference type="GO" id="GO:0015293">
    <property type="term" value="F:symporter activity"/>
    <property type="evidence" value="ECO:0007669"/>
    <property type="project" value="TreeGrafter"/>
</dbReference>
<feature type="transmembrane region" description="Helical" evidence="12">
    <location>
        <begin position="56"/>
        <end position="76"/>
    </location>
</feature>
<dbReference type="Pfam" id="PF00474">
    <property type="entry name" value="SSF"/>
    <property type="match status" value="1"/>
</dbReference>
<feature type="transmembrane region" description="Helical" evidence="12">
    <location>
        <begin position="441"/>
        <end position="463"/>
    </location>
</feature>
<feature type="transmembrane region" description="Helical" evidence="12">
    <location>
        <begin position="206"/>
        <end position="224"/>
    </location>
</feature>
<keyword evidence="10" id="KW-0739">Sodium transport</keyword>
<feature type="transmembrane region" description="Helical" evidence="12">
    <location>
        <begin position="470"/>
        <end position="492"/>
    </location>
</feature>
<keyword evidence="8" id="KW-0406">Ion transport</keyword>
<evidence type="ECO:0000256" key="1">
    <source>
        <dbReference type="ARBA" id="ARBA00004651"/>
    </source>
</evidence>
<comment type="similarity">
    <text evidence="2 11">Belongs to the sodium:solute symporter (SSF) (TC 2.A.21) family.</text>
</comment>
<feature type="transmembrane region" description="Helical" evidence="12">
    <location>
        <begin position="140"/>
        <end position="164"/>
    </location>
</feature>
<keyword evidence="3" id="KW-0813">Transport</keyword>
<dbReference type="InterPro" id="IPR051163">
    <property type="entry name" value="Sodium:Solute_Symporter_SSF"/>
</dbReference>
<evidence type="ECO:0000256" key="5">
    <source>
        <dbReference type="ARBA" id="ARBA00022692"/>
    </source>
</evidence>
<organism evidence="13 14">
    <name type="scientific">Pseudolycoriella hygida</name>
    <dbReference type="NCBI Taxonomy" id="35572"/>
    <lineage>
        <taxon>Eukaryota</taxon>
        <taxon>Metazoa</taxon>
        <taxon>Ecdysozoa</taxon>
        <taxon>Arthropoda</taxon>
        <taxon>Hexapoda</taxon>
        <taxon>Insecta</taxon>
        <taxon>Pterygota</taxon>
        <taxon>Neoptera</taxon>
        <taxon>Endopterygota</taxon>
        <taxon>Diptera</taxon>
        <taxon>Nematocera</taxon>
        <taxon>Sciaroidea</taxon>
        <taxon>Sciaridae</taxon>
        <taxon>Pseudolycoriella</taxon>
    </lineage>
</organism>
<feature type="transmembrane region" description="Helical" evidence="12">
    <location>
        <begin position="562"/>
        <end position="579"/>
    </location>
</feature>